<evidence type="ECO:0000313" key="3">
    <source>
        <dbReference type="Proteomes" id="UP001152799"/>
    </source>
</evidence>
<feature type="compositionally biased region" description="Basic and acidic residues" evidence="1">
    <location>
        <begin position="856"/>
        <end position="874"/>
    </location>
</feature>
<sequence length="2659" mass="300805">MLKIPARFKQCDLSVSLAFDYCDCIVNMGTRAAAFTAKIRSLYDYQLRLMQGTLPPPSGVDIANTIKYFSQTLLSVLKDVQNSPFDLLKNPEMDSVRIGLFQNLDYKGLYNSIIPLIEVAPLITNGLHVFGQALLQCLGCLLPFLDHDLIDNLPYLTASTIAVLPPSLHQDIINTLCYYILPFTITRHDPKQADICQSVSAVIMMIFQYSTNPAHHCQLLECLMTLKQNTLQDMLSAIAYGTSNSRASAAKLLFYYWPTFNANLFDRKNLICKFAEPNPFVCQRDECPNSGNAEAAKVCYDHCIAIQFSTDIPPPLYLCIECANEIHREHPNQRFFDVLHLMQQVSMVCENKNCRSNDKSAISICFSTECASYNGNHPIRYCEQCHNNRHNSRRGGDHIVHKAIPPTWEMDPEMQTCMVEAIVSLLKESKIPESELKEIDRKEIEERSDKKESKEGKEKEKDGKSPIPALDNISVEERQLLGRYGVWLLVGRCNTGEKTQTEVLGRLLAMIFHWFHMTAYSYDGREESALEKLKMIDVCGWLKEVSKSHYDLFVSCLLPHPSDYARIGGHWDTLATRTTHLKEGLDRLFCLVPYDVISQEIWDHIMPHWMEATVNSVPEKELPELKIILSKILDPDMSPLGFDAKKMYQFVAIRFQKTNAKVQQQALKWLQTLTLLEISTPLHLLFSIFNDGVTSMKEGVDNSETIPIQQPLEVHPVVTEPKRDSITPENIHHCDSTKTSISDEENLLTKSHFETDSENNLFCCILMLDILLKQMELQEIDKHTGLSSSLCKNVCSLLKSMITAAWISSHSCSSKTECTYCECSIMWHQLAYELVIYLSPVTLAHPPDPPPEPETDDVHSRKSPPENEKKEKPSELVLNMPIPEVPSVGGVLVHMPHVCSVRILQHNSNQGSQPLKSLPYWVQLSSFLIMTATVETVSEQLDLASIMPAEKVVSAVTRVVTLSETDIATATVSIGKSQPSMLGETNEQPESDSGGEEIDFWQTSIGKFKFSLEDLPEPIQFIHQLLMELSKVTKPDILYYMLKCLNVLILYGDACTKASKENKGFFIWCQEHLTIKNLWNLLNSEHSHICQEAVPLLLHCITLPAGPDVFWRIIQDDFHNQDWRVRFTAVERVTVLARFMADCPLKNQMQLQAAMANAFCFLISSMDDPNVYVAQRATLYLGTIHDFAVRSLILCLESQFDSVILDRPMVLQSIYQLHNSLSERKILCWDFFLNRFDTLFIEAQIALEKAGDITYIRDLKNTDVNSEIFIKKLHRAHNALSSLNEGSISSSIKTLSASFGTKWPYKRTMSAPASIIRHQESKSVHVPETKEKVYSRQYSAPILKRKSSRFGLDGHMHSLNAVDDQNLSTFLQRIIDLEEADKETMHLLVFLLMQFLSRSDQAYPADEKNLGRTQTIVLKHLWLLLGYSQTDRGIYIPPQSLRASPAFNVFLANLPQLMDQNHLMGRIIFPTCLIMLQYAPSPYYIPSAMDFQQPLHSLWALEPHARKNWLMSLVVILYKYQYSQQPHCIHLIALIRIVLNTLDSQHHHCRRIPATIIMGQQSSRSRDVSQPSLGTEMDHPERTTPPLSPMYSSDGQSIQVSLSSKGGKVQVSYTKPLSMTGMETHWEETNQNEKHSDEKWEKSFRKQGDKTSIDDDTESELLAIPESDISDSTLQGSGQDSFEEALSENSGIMKQVTEKAIVTRSPKESVSSLSEIKRICSNKGRPVWIIGSEDESIRSCDHKMQELAKAKMELNKNCARIKSNSSSGSINLTYGSSIQSVKHISNSSRKQIDSFQMSRPSRIGMHKKLIEPSVTASSTSVFDYDNNKNNHLPTPSIERLLPIGPIKSPDLDDVFSPLEPHLEIPTQERLLPIGQHTKDISHLVEKVKQALNINSKISKKTEIQENNIFEQPSTSQTHSPRKLIKQVALESPPNLYESDDNGNGLDSYLNTIKVESQRDAIVNHRQRIRKTCPLTPNSQHQQKPKLPGGWMTNSQITYRKTDTNCDSKQSSYRIGDESVKERCSECGTARETYSDEEVGLCIVALGTFIHREPSLAAPLLPDILSIIAKIATNAFYPWQCESSVHLPGGAVSVAHQFLRCVLHQLAPNGIFIQMFQTKASDHIRLHFFKSVIQALIDFNELNPVAPLQLLLETLNFKKTLPTDMMPTILSNMAAYLSCLPLESALGPTTPMWSTVLQQLEIIYRKLLFMLNTLDDVTPLLNIMASIFKLPLITQFKGILEPFSKVLSYAIQTHTLQYNLLVEICYLCNKAFTKDRDRLIFSRMVVIELVQVLKFKTTIPDSNLLMLINLILQDVGGHIPSNVVIKESNLLSFETSSFCSTGISECMKLNLVDILEFLSDFHTISKMKSYCKGIGVGLNDDTLGGIIKCSVAQYLALEITKGNSRDSRAVARYFPWLYSTSVSQQSPREFVECIGHIRLLSWLLLGSLTHTALQGSNTSTLLSQPIPQEASCQIADNIQVIMSGFADQPKASVLHMSSLFHTFILCQLWTVYLEQSLSHHQPVTETYNVTMNILFDFWGKVTPCILQLVQKSKTLSEIVSLHFLSMLEALIECQSTFVTKLLPLWTPVLSSNQIQLPGHLLVRLQNCRNFSPTIYQEVPNENRKIGHLNNPMLLKWLQRLQFKMGQIELQSSAATQFYSL</sequence>
<dbReference type="PANTHER" id="PTHR21696">
    <property type="entry name" value="PROTEIN UNC-79 HOMOLOG"/>
    <property type="match status" value="1"/>
</dbReference>
<dbReference type="Pfam" id="PF14776">
    <property type="entry name" value="UNC-79"/>
    <property type="match status" value="1"/>
</dbReference>
<keyword evidence="3" id="KW-1185">Reference proteome</keyword>
<dbReference type="EMBL" id="OU892277">
    <property type="protein sequence ID" value="CAG9759541.1"/>
    <property type="molecule type" value="Genomic_DNA"/>
</dbReference>
<feature type="region of interest" description="Disordered" evidence="1">
    <location>
        <begin position="1560"/>
        <end position="1605"/>
    </location>
</feature>
<feature type="compositionally biased region" description="Basic and acidic residues" evidence="1">
    <location>
        <begin position="437"/>
        <end position="464"/>
    </location>
</feature>
<dbReference type="PANTHER" id="PTHR21696:SF2">
    <property type="entry name" value="PROTEIN UNC-79 HOMOLOG"/>
    <property type="match status" value="1"/>
</dbReference>
<gene>
    <name evidence="2" type="ORF">CEUTPL_LOCUS289</name>
</gene>
<feature type="region of interest" description="Disordered" evidence="1">
    <location>
        <begin position="437"/>
        <end position="469"/>
    </location>
</feature>
<evidence type="ECO:0000256" key="1">
    <source>
        <dbReference type="SAM" id="MobiDB-lite"/>
    </source>
</evidence>
<dbReference type="OrthoDB" id="6270916at2759"/>
<reference evidence="2" key="1">
    <citation type="submission" date="2022-01" db="EMBL/GenBank/DDBJ databases">
        <authorList>
            <person name="King R."/>
        </authorList>
    </citation>
    <scope>NUCLEOTIDE SEQUENCE</scope>
</reference>
<feature type="compositionally biased region" description="Polar residues" evidence="1">
    <location>
        <begin position="1560"/>
        <end position="1573"/>
    </location>
</feature>
<feature type="region of interest" description="Disordered" evidence="1">
    <location>
        <begin position="845"/>
        <end position="874"/>
    </location>
</feature>
<feature type="region of interest" description="Disordered" evidence="1">
    <location>
        <begin position="1620"/>
        <end position="1656"/>
    </location>
</feature>
<proteinExistence type="predicted"/>
<dbReference type="Proteomes" id="UP001152799">
    <property type="component" value="Chromosome 1"/>
</dbReference>
<feature type="compositionally biased region" description="Polar residues" evidence="1">
    <location>
        <begin position="1590"/>
        <end position="1604"/>
    </location>
</feature>
<accession>A0A9N9QIX4</accession>
<feature type="compositionally biased region" description="Basic and acidic residues" evidence="1">
    <location>
        <begin position="1624"/>
        <end position="1653"/>
    </location>
</feature>
<dbReference type="InterPro" id="IPR024855">
    <property type="entry name" value="UNC79"/>
</dbReference>
<organism evidence="2 3">
    <name type="scientific">Ceutorhynchus assimilis</name>
    <name type="common">cabbage seed weevil</name>
    <dbReference type="NCBI Taxonomy" id="467358"/>
    <lineage>
        <taxon>Eukaryota</taxon>
        <taxon>Metazoa</taxon>
        <taxon>Ecdysozoa</taxon>
        <taxon>Arthropoda</taxon>
        <taxon>Hexapoda</taxon>
        <taxon>Insecta</taxon>
        <taxon>Pterygota</taxon>
        <taxon>Neoptera</taxon>
        <taxon>Endopterygota</taxon>
        <taxon>Coleoptera</taxon>
        <taxon>Polyphaga</taxon>
        <taxon>Cucujiformia</taxon>
        <taxon>Curculionidae</taxon>
        <taxon>Ceutorhynchinae</taxon>
        <taxon>Ceutorhynchus</taxon>
    </lineage>
</organism>
<evidence type="ECO:0008006" key="4">
    <source>
        <dbReference type="Google" id="ProtNLM"/>
    </source>
</evidence>
<dbReference type="SUPFAM" id="SSF48371">
    <property type="entry name" value="ARM repeat"/>
    <property type="match status" value="1"/>
</dbReference>
<name>A0A9N9QIX4_9CUCU</name>
<evidence type="ECO:0000313" key="2">
    <source>
        <dbReference type="EMBL" id="CAG9759541.1"/>
    </source>
</evidence>
<protein>
    <recommendedName>
        <fullName evidence="4">Protein unc-79 homolog</fullName>
    </recommendedName>
</protein>
<dbReference type="InterPro" id="IPR016024">
    <property type="entry name" value="ARM-type_fold"/>
</dbReference>